<evidence type="ECO:0000256" key="5">
    <source>
        <dbReference type="SAM" id="Phobius"/>
    </source>
</evidence>
<dbReference type="InterPro" id="IPR036412">
    <property type="entry name" value="HAD-like_sf"/>
</dbReference>
<evidence type="ECO:0000256" key="2">
    <source>
        <dbReference type="ARBA" id="ARBA00022723"/>
    </source>
</evidence>
<dbReference type="NCBIfam" id="TIGR01488">
    <property type="entry name" value="HAD-SF-IB"/>
    <property type="match status" value="1"/>
</dbReference>
<evidence type="ECO:0000256" key="1">
    <source>
        <dbReference type="ARBA" id="ARBA00009184"/>
    </source>
</evidence>
<sequence length="208" mass="24626">MKKKILLLDIDYTVIHTDSMREFFIYAIKKKPVKLILNLPYVFSVLIMYILRLTSIERAKEAIYYAIKYFEEDELKEFFEQKLIPKINTCMKKLILDYKKNGVPVIMITASPYAYMKYFESYDMADKVIGTELECIGSKYQNKIVGKNCKKSEKVKRLNEYLEEESFQIDYENSYAFSDSKSDLDMLSLVKNAYYVNKRNGEIKEKVN</sequence>
<keyword evidence="7" id="KW-1185">Reference proteome</keyword>
<feature type="transmembrane region" description="Helical" evidence="5">
    <location>
        <begin position="35"/>
        <end position="51"/>
    </location>
</feature>
<keyword evidence="4" id="KW-0460">Magnesium</keyword>
<dbReference type="Gene3D" id="1.20.1440.100">
    <property type="entry name" value="SG protein - dephosphorylation function"/>
    <property type="match status" value="1"/>
</dbReference>
<dbReference type="SUPFAM" id="SSF56784">
    <property type="entry name" value="HAD-like"/>
    <property type="match status" value="1"/>
</dbReference>
<evidence type="ECO:0000313" key="6">
    <source>
        <dbReference type="EMBL" id="MBP1855821.1"/>
    </source>
</evidence>
<keyword evidence="5" id="KW-1133">Transmembrane helix</keyword>
<reference evidence="6 7" key="1">
    <citation type="submission" date="2021-03" db="EMBL/GenBank/DDBJ databases">
        <title>Genomic Encyclopedia of Type Strains, Phase IV (KMG-IV): sequencing the most valuable type-strain genomes for metagenomic binning, comparative biology and taxonomic classification.</title>
        <authorList>
            <person name="Goeker M."/>
        </authorList>
    </citation>
    <scope>NUCLEOTIDE SEQUENCE [LARGE SCALE GENOMIC DNA]</scope>
    <source>
        <strain evidence="6 7">DSM 1289</strain>
    </source>
</reference>
<gene>
    <name evidence="6" type="ORF">J2Z43_002222</name>
</gene>
<comment type="similarity">
    <text evidence="1">Belongs to the HAD-like hydrolase superfamily. SerB family.</text>
</comment>
<comment type="caution">
    <text evidence="6">The sequence shown here is derived from an EMBL/GenBank/DDBJ whole genome shotgun (WGS) entry which is preliminary data.</text>
</comment>
<evidence type="ECO:0000256" key="4">
    <source>
        <dbReference type="ARBA" id="ARBA00022842"/>
    </source>
</evidence>
<dbReference type="Pfam" id="PF12710">
    <property type="entry name" value="HAD"/>
    <property type="match status" value="1"/>
</dbReference>
<keyword evidence="3 6" id="KW-0378">Hydrolase</keyword>
<name>A0ABS4ED08_9FIRM</name>
<accession>A0ABS4ED08</accession>
<dbReference type="InterPro" id="IPR050582">
    <property type="entry name" value="HAD-like_SerB"/>
</dbReference>
<keyword evidence="5" id="KW-0472">Membrane</keyword>
<proteinExistence type="inferred from homology"/>
<keyword evidence="5" id="KW-0812">Transmembrane</keyword>
<protein>
    <submittedName>
        <fullName evidence="6">HAD superfamily hydrolase (TIGR01490 family)</fullName>
    </submittedName>
</protein>
<dbReference type="EMBL" id="JAGGJX010000005">
    <property type="protein sequence ID" value="MBP1855821.1"/>
    <property type="molecule type" value="Genomic_DNA"/>
</dbReference>
<keyword evidence="2" id="KW-0479">Metal-binding</keyword>
<dbReference type="GO" id="GO:0016787">
    <property type="term" value="F:hydrolase activity"/>
    <property type="evidence" value="ECO:0007669"/>
    <property type="project" value="UniProtKB-KW"/>
</dbReference>
<evidence type="ECO:0000313" key="7">
    <source>
        <dbReference type="Proteomes" id="UP000767291"/>
    </source>
</evidence>
<dbReference type="PANTHER" id="PTHR43344">
    <property type="entry name" value="PHOSPHOSERINE PHOSPHATASE"/>
    <property type="match status" value="1"/>
</dbReference>
<dbReference type="NCBIfam" id="TIGR01490">
    <property type="entry name" value="HAD-SF-IB-hyp1"/>
    <property type="match status" value="1"/>
</dbReference>
<dbReference type="PANTHER" id="PTHR43344:SF13">
    <property type="entry name" value="PHOSPHATASE RV3661-RELATED"/>
    <property type="match status" value="1"/>
</dbReference>
<dbReference type="InterPro" id="IPR006385">
    <property type="entry name" value="HAD_hydro_SerB1"/>
</dbReference>
<dbReference type="Proteomes" id="UP000767291">
    <property type="component" value="Unassembled WGS sequence"/>
</dbReference>
<evidence type="ECO:0000256" key="3">
    <source>
        <dbReference type="ARBA" id="ARBA00022801"/>
    </source>
</evidence>
<dbReference type="Gene3D" id="3.40.50.1000">
    <property type="entry name" value="HAD superfamily/HAD-like"/>
    <property type="match status" value="1"/>
</dbReference>
<dbReference type="RefSeq" id="WP_209457223.1">
    <property type="nucleotide sequence ID" value="NZ_BAAACS010000019.1"/>
</dbReference>
<organism evidence="6 7">
    <name type="scientific">Metaclostridioides mangenotii</name>
    <dbReference type="NCBI Taxonomy" id="1540"/>
    <lineage>
        <taxon>Bacteria</taxon>
        <taxon>Bacillati</taxon>
        <taxon>Bacillota</taxon>
        <taxon>Clostridia</taxon>
        <taxon>Peptostreptococcales</taxon>
        <taxon>Peptostreptococcaceae</taxon>
        <taxon>Metaclostridioides</taxon>
    </lineage>
</organism>
<dbReference type="InterPro" id="IPR023214">
    <property type="entry name" value="HAD_sf"/>
</dbReference>